<feature type="domain" description="EF-hand" evidence="2">
    <location>
        <begin position="14"/>
        <end position="49"/>
    </location>
</feature>
<dbReference type="GO" id="GO:0005509">
    <property type="term" value="F:calcium ion binding"/>
    <property type="evidence" value="ECO:0007669"/>
    <property type="project" value="InterPro"/>
</dbReference>
<name>A0A8S3YH35_PARAO</name>
<comment type="caution">
    <text evidence="3">The sequence shown here is derived from an EMBL/GenBank/DDBJ whole genome shotgun (WGS) entry which is preliminary data.</text>
</comment>
<dbReference type="InterPro" id="IPR002048">
    <property type="entry name" value="EF_hand_dom"/>
</dbReference>
<dbReference type="PANTHER" id="PTHR46763:SF1">
    <property type="entry name" value="DYNEIN REGULATORY COMPLEX PROTEIN 8"/>
    <property type="match status" value="1"/>
</dbReference>
<evidence type="ECO:0000259" key="2">
    <source>
        <dbReference type="PROSITE" id="PS50222"/>
    </source>
</evidence>
<organism evidence="3 4">
    <name type="scientific">Parnassius apollo</name>
    <name type="common">Apollo butterfly</name>
    <name type="synonym">Papilio apollo</name>
    <dbReference type="NCBI Taxonomy" id="110799"/>
    <lineage>
        <taxon>Eukaryota</taxon>
        <taxon>Metazoa</taxon>
        <taxon>Ecdysozoa</taxon>
        <taxon>Arthropoda</taxon>
        <taxon>Hexapoda</taxon>
        <taxon>Insecta</taxon>
        <taxon>Pterygota</taxon>
        <taxon>Neoptera</taxon>
        <taxon>Endopterygota</taxon>
        <taxon>Lepidoptera</taxon>
        <taxon>Glossata</taxon>
        <taxon>Ditrysia</taxon>
        <taxon>Papilionoidea</taxon>
        <taxon>Papilionidae</taxon>
        <taxon>Parnassiinae</taxon>
        <taxon>Parnassini</taxon>
        <taxon>Parnassius</taxon>
        <taxon>Parnassius</taxon>
    </lineage>
</organism>
<protein>
    <submittedName>
        <fullName evidence="3">(apollo) hypothetical protein</fullName>
    </submittedName>
</protein>
<dbReference type="GO" id="GO:0043226">
    <property type="term" value="C:organelle"/>
    <property type="evidence" value="ECO:0007669"/>
    <property type="project" value="UniProtKB-ARBA"/>
</dbReference>
<dbReference type="PANTHER" id="PTHR46763">
    <property type="entry name" value="DYNEIN REGULATORY COMPLEX PROTEIN 8"/>
    <property type="match status" value="1"/>
</dbReference>
<keyword evidence="4" id="KW-1185">Reference proteome</keyword>
<feature type="domain" description="EF-hand" evidence="2">
    <location>
        <begin position="92"/>
        <end position="127"/>
    </location>
</feature>
<dbReference type="AlphaFoldDB" id="A0A8S3YH35"/>
<proteinExistence type="predicted"/>
<evidence type="ECO:0000313" key="3">
    <source>
        <dbReference type="EMBL" id="CAG5059825.1"/>
    </source>
</evidence>
<evidence type="ECO:0000313" key="4">
    <source>
        <dbReference type="Proteomes" id="UP000691718"/>
    </source>
</evidence>
<keyword evidence="1" id="KW-0677">Repeat</keyword>
<dbReference type="OrthoDB" id="10260307at2759"/>
<accession>A0A8S3YH35</accession>
<sequence>MARKEEPKIQPNNDLEKKIIEAFEVFDHSGKQIVDVREIGTILRSLGCCPTEAEIQEVILATENKEATGNVPLANFLPYMCKMMIERRFYPASAEMLLAAFRYFDKESRGYLTKERFTQLMLEEGEPFTQEELDEMMQTALDPVTNTITYEYYINQLMQRTMNDEDISTLLWRLENGEVSEDESDLDEDALDYYDNVGELQADLERENQILEEILTENDGTAPDPPLIFDELVENQPHSNATPSLRDLIWKKKNLDLVDQAFTFLGCTDYTPIIMNLSTPYQYFSYFFDESLLARIVTESNKYAIQKKY</sequence>
<dbReference type="FunFam" id="1.10.238.10:FF:000178">
    <property type="entry name" value="Calmodulin-2 A"/>
    <property type="match status" value="1"/>
</dbReference>
<dbReference type="EMBL" id="CAJQZP010001707">
    <property type="protein sequence ID" value="CAG5059825.1"/>
    <property type="molecule type" value="Genomic_DNA"/>
</dbReference>
<reference evidence="3" key="1">
    <citation type="submission" date="2021-04" db="EMBL/GenBank/DDBJ databases">
        <authorList>
            <person name="Tunstrom K."/>
        </authorList>
    </citation>
    <scope>NUCLEOTIDE SEQUENCE</scope>
</reference>
<dbReference type="PROSITE" id="PS50222">
    <property type="entry name" value="EF_HAND_2"/>
    <property type="match status" value="2"/>
</dbReference>
<gene>
    <name evidence="3" type="ORF">PAPOLLO_LOCUS28170</name>
</gene>
<evidence type="ECO:0000256" key="1">
    <source>
        <dbReference type="ARBA" id="ARBA00022737"/>
    </source>
</evidence>
<dbReference type="Proteomes" id="UP000691718">
    <property type="component" value="Unassembled WGS sequence"/>
</dbReference>